<dbReference type="EMBL" id="CACRXK020003192">
    <property type="protein sequence ID" value="CAB3997802.1"/>
    <property type="molecule type" value="Genomic_DNA"/>
</dbReference>
<accession>A0A6S7H4K5</accession>
<evidence type="ECO:0000313" key="1">
    <source>
        <dbReference type="EMBL" id="CAB3997802.1"/>
    </source>
</evidence>
<dbReference type="Proteomes" id="UP001152795">
    <property type="component" value="Unassembled WGS sequence"/>
</dbReference>
<keyword evidence="2" id="KW-1185">Reference proteome</keyword>
<sequence>MSFNGLYRALSNPVWRKLVNLKIASNKPTRRGCRAGFNKVRSIKSIISSRTIGNFYNTGQSMRNTTTEFVYYEQSTQSSVSSVLSLPYYHNMTSVQKGVDWSVISTDSVDNQAALFNDLIQLGLDNIMPEKTRVIHQNDVPWMTNHLKELIVKRQAAWAQGNQTLFKFYRNRVNNYRKRCRQGYYNSKIRHLKDSKPKRWWNEVKRISGHTPMSDNKDILSILALENININDFSHDEIANIINDCFLDPQQSYVPLDESDKI</sequence>
<evidence type="ECO:0000313" key="2">
    <source>
        <dbReference type="Proteomes" id="UP001152795"/>
    </source>
</evidence>
<dbReference type="PANTHER" id="PTHR47510">
    <property type="entry name" value="REVERSE TRANSCRIPTASE DOMAIN-CONTAINING PROTEIN"/>
    <property type="match status" value="1"/>
</dbReference>
<protein>
    <submittedName>
        <fullName evidence="1">Uncharacterized protein</fullName>
    </submittedName>
</protein>
<gene>
    <name evidence="1" type="ORF">PACLA_8A071043</name>
</gene>
<reference evidence="1" key="1">
    <citation type="submission" date="2020-04" db="EMBL/GenBank/DDBJ databases">
        <authorList>
            <person name="Alioto T."/>
            <person name="Alioto T."/>
            <person name="Gomez Garrido J."/>
        </authorList>
    </citation>
    <scope>NUCLEOTIDE SEQUENCE</scope>
    <source>
        <strain evidence="1">A484AB</strain>
    </source>
</reference>
<dbReference type="OrthoDB" id="5959732at2759"/>
<proteinExistence type="predicted"/>
<dbReference type="PANTHER" id="PTHR47510:SF3">
    <property type="entry name" value="ENDO_EXONUCLEASE_PHOSPHATASE DOMAIN-CONTAINING PROTEIN"/>
    <property type="match status" value="1"/>
</dbReference>
<feature type="non-terminal residue" evidence="1">
    <location>
        <position position="1"/>
    </location>
</feature>
<dbReference type="AlphaFoldDB" id="A0A6S7H4K5"/>
<organism evidence="1 2">
    <name type="scientific">Paramuricea clavata</name>
    <name type="common">Red gorgonian</name>
    <name type="synonym">Violescent sea-whip</name>
    <dbReference type="NCBI Taxonomy" id="317549"/>
    <lineage>
        <taxon>Eukaryota</taxon>
        <taxon>Metazoa</taxon>
        <taxon>Cnidaria</taxon>
        <taxon>Anthozoa</taxon>
        <taxon>Octocorallia</taxon>
        <taxon>Malacalcyonacea</taxon>
        <taxon>Plexauridae</taxon>
        <taxon>Paramuricea</taxon>
    </lineage>
</organism>
<comment type="caution">
    <text evidence="1">The sequence shown here is derived from an EMBL/GenBank/DDBJ whole genome shotgun (WGS) entry which is preliminary data.</text>
</comment>
<name>A0A6S7H4K5_PARCT</name>